<protein>
    <submittedName>
        <fullName evidence="1">Uncharacterized protein</fullName>
    </submittedName>
</protein>
<dbReference type="HOGENOM" id="CLU_2608366_0_0_1"/>
<sequence>MQASRNFTSTSSRCVRSIVRLYTQRLKSSYSWIEEERIVNMQVLWIPLTPPRSGLLFKFKTTVGKVCHDPFLSFSDGFQ</sequence>
<dbReference type="InParanoid" id="K1RL51"/>
<evidence type="ECO:0000313" key="1">
    <source>
        <dbReference type="EMBL" id="EKC35031.1"/>
    </source>
</evidence>
<name>K1RL51_MAGGI</name>
<proteinExistence type="predicted"/>
<organism evidence="1">
    <name type="scientific">Magallana gigas</name>
    <name type="common">Pacific oyster</name>
    <name type="synonym">Crassostrea gigas</name>
    <dbReference type="NCBI Taxonomy" id="29159"/>
    <lineage>
        <taxon>Eukaryota</taxon>
        <taxon>Metazoa</taxon>
        <taxon>Spiralia</taxon>
        <taxon>Lophotrochozoa</taxon>
        <taxon>Mollusca</taxon>
        <taxon>Bivalvia</taxon>
        <taxon>Autobranchia</taxon>
        <taxon>Pteriomorphia</taxon>
        <taxon>Ostreida</taxon>
        <taxon>Ostreoidea</taxon>
        <taxon>Ostreidae</taxon>
        <taxon>Magallana</taxon>
    </lineage>
</organism>
<accession>K1RL51</accession>
<dbReference type="AlphaFoldDB" id="K1RL51"/>
<dbReference type="EMBL" id="JH816569">
    <property type="protein sequence ID" value="EKC35031.1"/>
    <property type="molecule type" value="Genomic_DNA"/>
</dbReference>
<gene>
    <name evidence="1" type="ORF">CGI_10003413</name>
</gene>
<reference evidence="1" key="1">
    <citation type="journal article" date="2012" name="Nature">
        <title>The oyster genome reveals stress adaptation and complexity of shell formation.</title>
        <authorList>
            <person name="Zhang G."/>
            <person name="Fang X."/>
            <person name="Guo X."/>
            <person name="Li L."/>
            <person name="Luo R."/>
            <person name="Xu F."/>
            <person name="Yang P."/>
            <person name="Zhang L."/>
            <person name="Wang X."/>
            <person name="Qi H."/>
            <person name="Xiong Z."/>
            <person name="Que H."/>
            <person name="Xie Y."/>
            <person name="Holland P.W."/>
            <person name="Paps J."/>
            <person name="Zhu Y."/>
            <person name="Wu F."/>
            <person name="Chen Y."/>
            <person name="Wang J."/>
            <person name="Peng C."/>
            <person name="Meng J."/>
            <person name="Yang L."/>
            <person name="Liu J."/>
            <person name="Wen B."/>
            <person name="Zhang N."/>
            <person name="Huang Z."/>
            <person name="Zhu Q."/>
            <person name="Feng Y."/>
            <person name="Mount A."/>
            <person name="Hedgecock D."/>
            <person name="Xu Z."/>
            <person name="Liu Y."/>
            <person name="Domazet-Loso T."/>
            <person name="Du Y."/>
            <person name="Sun X."/>
            <person name="Zhang S."/>
            <person name="Liu B."/>
            <person name="Cheng P."/>
            <person name="Jiang X."/>
            <person name="Li J."/>
            <person name="Fan D."/>
            <person name="Wang W."/>
            <person name="Fu W."/>
            <person name="Wang T."/>
            <person name="Wang B."/>
            <person name="Zhang J."/>
            <person name="Peng Z."/>
            <person name="Li Y."/>
            <person name="Li N."/>
            <person name="Wang J."/>
            <person name="Chen M."/>
            <person name="He Y."/>
            <person name="Tan F."/>
            <person name="Song X."/>
            <person name="Zheng Q."/>
            <person name="Huang R."/>
            <person name="Yang H."/>
            <person name="Du X."/>
            <person name="Chen L."/>
            <person name="Yang M."/>
            <person name="Gaffney P.M."/>
            <person name="Wang S."/>
            <person name="Luo L."/>
            <person name="She Z."/>
            <person name="Ming Y."/>
            <person name="Huang W."/>
            <person name="Zhang S."/>
            <person name="Huang B."/>
            <person name="Zhang Y."/>
            <person name="Qu T."/>
            <person name="Ni P."/>
            <person name="Miao G."/>
            <person name="Wang J."/>
            <person name="Wang Q."/>
            <person name="Steinberg C.E."/>
            <person name="Wang H."/>
            <person name="Li N."/>
            <person name="Qian L."/>
            <person name="Zhang G."/>
            <person name="Li Y."/>
            <person name="Yang H."/>
            <person name="Liu X."/>
            <person name="Wang J."/>
            <person name="Yin Y."/>
            <person name="Wang J."/>
        </authorList>
    </citation>
    <scope>NUCLEOTIDE SEQUENCE [LARGE SCALE GENOMIC DNA]</scope>
    <source>
        <strain evidence="1">05x7-T-G4-1.051#20</strain>
    </source>
</reference>